<evidence type="ECO:0000313" key="2">
    <source>
        <dbReference type="Proteomes" id="UP000623010"/>
    </source>
</evidence>
<gene>
    <name evidence="1" type="ORF">GCM10010389_12190</name>
</gene>
<dbReference type="EMBL" id="BMWH01000003">
    <property type="protein sequence ID" value="GGZ76195.1"/>
    <property type="molecule type" value="Genomic_DNA"/>
</dbReference>
<proteinExistence type="predicted"/>
<name>A0A918QWQ1_9ACTN</name>
<protein>
    <submittedName>
        <fullName evidence="1">Uncharacterized protein</fullName>
    </submittedName>
</protein>
<reference evidence="1" key="1">
    <citation type="journal article" date="2014" name="Int. J. Syst. Evol. Microbiol.">
        <title>Complete genome sequence of Corynebacterium casei LMG S-19264T (=DSM 44701T), isolated from a smear-ripened cheese.</title>
        <authorList>
            <consortium name="US DOE Joint Genome Institute (JGI-PGF)"/>
            <person name="Walter F."/>
            <person name="Albersmeier A."/>
            <person name="Kalinowski J."/>
            <person name="Ruckert C."/>
        </authorList>
    </citation>
    <scope>NUCLEOTIDE SEQUENCE</scope>
    <source>
        <strain evidence="1">JCM 5016</strain>
    </source>
</reference>
<dbReference type="AlphaFoldDB" id="A0A918QWQ1"/>
<reference evidence="1" key="2">
    <citation type="submission" date="2020-09" db="EMBL/GenBank/DDBJ databases">
        <authorList>
            <person name="Sun Q."/>
            <person name="Ohkuma M."/>
        </authorList>
    </citation>
    <scope>NUCLEOTIDE SEQUENCE</scope>
    <source>
        <strain evidence="1">JCM 5016</strain>
    </source>
</reference>
<organism evidence="1 2">
    <name type="scientific">Streptomyces echinoruber</name>
    <dbReference type="NCBI Taxonomy" id="68898"/>
    <lineage>
        <taxon>Bacteria</taxon>
        <taxon>Bacillati</taxon>
        <taxon>Actinomycetota</taxon>
        <taxon>Actinomycetes</taxon>
        <taxon>Kitasatosporales</taxon>
        <taxon>Streptomycetaceae</taxon>
        <taxon>Streptomyces</taxon>
    </lineage>
</organism>
<comment type="caution">
    <text evidence="1">The sequence shown here is derived from an EMBL/GenBank/DDBJ whole genome shotgun (WGS) entry which is preliminary data.</text>
</comment>
<sequence length="63" mass="6781">MAPNAAAGFFPPWSVSVEMLELLGDCGDTAATALFRFTRCMDSGNKGYASRWPKVRPGPFIVA</sequence>
<dbReference type="Proteomes" id="UP000623010">
    <property type="component" value="Unassembled WGS sequence"/>
</dbReference>
<keyword evidence="2" id="KW-1185">Reference proteome</keyword>
<evidence type="ECO:0000313" key="1">
    <source>
        <dbReference type="EMBL" id="GGZ76195.1"/>
    </source>
</evidence>
<accession>A0A918QWQ1</accession>